<reference evidence="8 9" key="1">
    <citation type="submission" date="2020-01" db="EMBL/GenBank/DDBJ databases">
        <title>Anaeroalcalibacter tamaniensis gen. nov., sp. nov., moderately halophilic strictly anaerobic fermenter bacterium from mud volcano of Taman peninsula.</title>
        <authorList>
            <person name="Frolova A."/>
            <person name="Merkel A.Y."/>
            <person name="Slobodkin A.I."/>
        </authorList>
    </citation>
    <scope>NUCLEOTIDE SEQUENCE [LARGE SCALE GENOMIC DNA]</scope>
    <source>
        <strain evidence="8 9">F-3ap</strain>
    </source>
</reference>
<sequence length="403" mass="45272">MKYIVILGDGMADEPIPSLQNKTPLEVAAKPAIDYLASHGEVGLVNTIPAHMSPGSDTANLSVMGYDPQVYYTGRSPLEAVSMGIHMEETDICFRCNLVTLTEEEPVYEEKRILDHSADEITSEEAKVLIEAIQEAFGDEEISFHPGVSYRHALIWHHGSMQVTLTPPHDILERTVGGYMPKGDNSDRIHAMMAKSYEILNNHPVNLDRAARSLRKANSLWIWGEGKKPQLPSFQEKYGMKGAMISAVDLLKGIAIAADMKSIDVEGATGNIHTNYEGKAQACVDVLKEGYDFVYVHIEAPDECGHRGETANKVRSIELLDQRIVKPIMQQMDDAGFEYKIMVLPDHPTPIAYRTHTRTPVPYLIYKSAGDTWTNHRYDEKYAKTTHRFFPEGHKLMDYFLDH</sequence>
<dbReference type="InterPro" id="IPR006124">
    <property type="entry name" value="Metalloenzyme"/>
</dbReference>
<evidence type="ECO:0000256" key="3">
    <source>
        <dbReference type="ARBA" id="ARBA00004921"/>
    </source>
</evidence>
<evidence type="ECO:0000256" key="5">
    <source>
        <dbReference type="ARBA" id="ARBA00023152"/>
    </source>
</evidence>
<dbReference type="GO" id="GO:0004619">
    <property type="term" value="F:phosphoglycerate mutase activity"/>
    <property type="evidence" value="ECO:0007669"/>
    <property type="project" value="UniProtKB-EC"/>
</dbReference>
<dbReference type="NCBIfam" id="TIGR02535">
    <property type="entry name" value="hyp_Hser_kinase"/>
    <property type="match status" value="1"/>
</dbReference>
<protein>
    <submittedName>
        <fullName evidence="8">Cofactor-independent phosphoglycerate mutase</fullName>
        <ecNumber evidence="8">5.4.2.12</ecNumber>
    </submittedName>
</protein>
<evidence type="ECO:0000256" key="2">
    <source>
        <dbReference type="ARBA" id="ARBA00002315"/>
    </source>
</evidence>
<comment type="pathway">
    <text evidence="3">Carbohydrate degradation.</text>
</comment>
<dbReference type="Pfam" id="PF10143">
    <property type="entry name" value="PhosphMutase"/>
    <property type="match status" value="1"/>
</dbReference>
<dbReference type="Gene3D" id="3.40.720.10">
    <property type="entry name" value="Alkaline Phosphatase, subunit A"/>
    <property type="match status" value="1"/>
</dbReference>
<dbReference type="PANTHER" id="PTHR31209:SF4">
    <property type="entry name" value="2,3-BISPHOSPHOGLYCERATE-INDEPENDENT PHOSPHOGLYCERATE MUTASE"/>
    <property type="match status" value="1"/>
</dbReference>
<dbReference type="PANTHER" id="PTHR31209">
    <property type="entry name" value="COFACTOR-INDEPENDENT PHOSPHOGLYCERATE MUTASE"/>
    <property type="match status" value="1"/>
</dbReference>
<keyword evidence="5" id="KW-0324">Glycolysis</keyword>
<evidence type="ECO:0000256" key="1">
    <source>
        <dbReference type="ARBA" id="ARBA00000370"/>
    </source>
</evidence>
<comment type="catalytic activity">
    <reaction evidence="1">
        <text>(2R)-2-phosphoglycerate = (2R)-3-phosphoglycerate</text>
        <dbReference type="Rhea" id="RHEA:15901"/>
        <dbReference type="ChEBI" id="CHEBI:58272"/>
        <dbReference type="ChEBI" id="CHEBI:58289"/>
        <dbReference type="EC" id="5.4.2.12"/>
    </reaction>
</comment>
<dbReference type="Gene3D" id="3.30.70.2130">
    <property type="entry name" value="Metalloenzyme domain"/>
    <property type="match status" value="1"/>
</dbReference>
<dbReference type="SUPFAM" id="SSF53649">
    <property type="entry name" value="Alkaline phosphatase-like"/>
    <property type="match status" value="1"/>
</dbReference>
<comment type="similarity">
    <text evidence="4">Belongs to the BPG-independent phosphoglycerate mutase family. A-PGAM subfamily.</text>
</comment>
<dbReference type="RefSeq" id="WP_162370366.1">
    <property type="nucleotide sequence ID" value="NZ_JAAEEH010000018.1"/>
</dbReference>
<name>A0A7X5KNC0_9FIRM</name>
<dbReference type="InterPro" id="IPR004456">
    <property type="entry name" value="Pglycerate_mutase_ApgM"/>
</dbReference>
<dbReference type="NCBIfam" id="NF003242">
    <property type="entry name" value="PRK04200.1"/>
    <property type="match status" value="1"/>
</dbReference>
<dbReference type="NCBIfam" id="TIGR00306">
    <property type="entry name" value="apgM"/>
    <property type="match status" value="1"/>
</dbReference>
<dbReference type="Pfam" id="PF01676">
    <property type="entry name" value="Metalloenzyme"/>
    <property type="match status" value="1"/>
</dbReference>
<proteinExistence type="inferred from homology"/>
<accession>A0A7X5KNC0</accession>
<dbReference type="CDD" id="cd16011">
    <property type="entry name" value="iPGM_like"/>
    <property type="match status" value="1"/>
</dbReference>
<evidence type="ECO:0000313" key="9">
    <source>
        <dbReference type="Proteomes" id="UP000461585"/>
    </source>
</evidence>
<organism evidence="8 9">
    <name type="scientific">Anaerotalea alkaliphila</name>
    <dbReference type="NCBI Taxonomy" id="2662126"/>
    <lineage>
        <taxon>Bacteria</taxon>
        <taxon>Bacillati</taxon>
        <taxon>Bacillota</taxon>
        <taxon>Clostridia</taxon>
        <taxon>Eubacteriales</taxon>
        <taxon>Anaerotalea</taxon>
    </lineage>
</organism>
<dbReference type="GO" id="GO:0006096">
    <property type="term" value="P:glycolytic process"/>
    <property type="evidence" value="ECO:0007669"/>
    <property type="project" value="UniProtKB-KW"/>
</dbReference>
<comment type="caution">
    <text evidence="8">The sequence shown here is derived from an EMBL/GenBank/DDBJ whole genome shotgun (WGS) entry which is preliminary data.</text>
</comment>
<dbReference type="InterPro" id="IPR042253">
    <property type="entry name" value="Pglycerate_mutase_ApgM_sf"/>
</dbReference>
<dbReference type="AlphaFoldDB" id="A0A7X5KNC0"/>
<evidence type="ECO:0000256" key="6">
    <source>
        <dbReference type="ARBA" id="ARBA00023235"/>
    </source>
</evidence>
<feature type="domain" description="Metalloenzyme" evidence="7">
    <location>
        <begin position="1"/>
        <end position="377"/>
    </location>
</feature>
<gene>
    <name evidence="8" type="ORF">GXN74_07760</name>
</gene>
<dbReference type="GO" id="GO:0046872">
    <property type="term" value="F:metal ion binding"/>
    <property type="evidence" value="ECO:0007669"/>
    <property type="project" value="InterPro"/>
</dbReference>
<dbReference type="EC" id="5.4.2.12" evidence="8"/>
<keyword evidence="6 8" id="KW-0413">Isomerase</keyword>
<dbReference type="EMBL" id="JAAEEH010000018">
    <property type="protein sequence ID" value="NDL67638.1"/>
    <property type="molecule type" value="Genomic_DNA"/>
</dbReference>
<evidence type="ECO:0000259" key="7">
    <source>
        <dbReference type="Pfam" id="PF01676"/>
    </source>
</evidence>
<keyword evidence="9" id="KW-1185">Reference proteome</keyword>
<dbReference type="PIRSF" id="PIRSF006392">
    <property type="entry name" value="IPGAM_arch"/>
    <property type="match status" value="1"/>
</dbReference>
<comment type="function">
    <text evidence="2">Catalyzes the interconversion of 2-phosphoglycerate and 3-phosphoglycerate.</text>
</comment>
<evidence type="ECO:0000256" key="4">
    <source>
        <dbReference type="ARBA" id="ARBA00005524"/>
    </source>
</evidence>
<dbReference type="Proteomes" id="UP000461585">
    <property type="component" value="Unassembled WGS sequence"/>
</dbReference>
<dbReference type="InterPro" id="IPR023665">
    <property type="entry name" value="ApgAM_prokaryotes"/>
</dbReference>
<evidence type="ECO:0000313" key="8">
    <source>
        <dbReference type="EMBL" id="NDL67638.1"/>
    </source>
</evidence>
<dbReference type="InterPro" id="IPR017850">
    <property type="entry name" value="Alkaline_phosphatase_core_sf"/>
</dbReference>